<dbReference type="Pfam" id="PF22938">
    <property type="entry name" value="Integrase_p58_C"/>
    <property type="match status" value="1"/>
</dbReference>
<dbReference type="Gene3D" id="3.30.420.10">
    <property type="entry name" value="Ribonuclease H-like superfamily/Ribonuclease H"/>
    <property type="match status" value="1"/>
</dbReference>
<evidence type="ECO:0000256" key="2">
    <source>
        <dbReference type="ARBA" id="ARBA00022679"/>
    </source>
</evidence>
<evidence type="ECO:0008006" key="13">
    <source>
        <dbReference type="Google" id="ProtNLM"/>
    </source>
</evidence>
<keyword evidence="12" id="KW-1185">Reference proteome</keyword>
<dbReference type="AlphaFoldDB" id="A0A8X6SBB3"/>
<evidence type="ECO:0000259" key="10">
    <source>
        <dbReference type="PROSITE" id="PS50994"/>
    </source>
</evidence>
<dbReference type="SUPFAM" id="SSF56672">
    <property type="entry name" value="DNA/RNA polymerases"/>
    <property type="match status" value="1"/>
</dbReference>
<dbReference type="Gene3D" id="3.30.70.270">
    <property type="match status" value="1"/>
</dbReference>
<evidence type="ECO:0000313" key="12">
    <source>
        <dbReference type="Proteomes" id="UP000887159"/>
    </source>
</evidence>
<dbReference type="InterPro" id="IPR041373">
    <property type="entry name" value="RT_RNaseH"/>
</dbReference>
<reference evidence="11" key="1">
    <citation type="submission" date="2020-08" db="EMBL/GenBank/DDBJ databases">
        <title>Multicomponent nature underlies the extraordinary mechanical properties of spider dragline silk.</title>
        <authorList>
            <person name="Kono N."/>
            <person name="Nakamura H."/>
            <person name="Mori M."/>
            <person name="Yoshida Y."/>
            <person name="Ohtoshi R."/>
            <person name="Malay A.D."/>
            <person name="Moran D.A.P."/>
            <person name="Tomita M."/>
            <person name="Numata K."/>
            <person name="Arakawa K."/>
        </authorList>
    </citation>
    <scope>NUCLEOTIDE SEQUENCE</scope>
</reference>
<dbReference type="SUPFAM" id="SSF53098">
    <property type="entry name" value="Ribonuclease H-like"/>
    <property type="match status" value="1"/>
</dbReference>
<organism evidence="11 12">
    <name type="scientific">Trichonephila clavipes</name>
    <name type="common">Golden silk orbweaver</name>
    <name type="synonym">Nephila clavipes</name>
    <dbReference type="NCBI Taxonomy" id="2585209"/>
    <lineage>
        <taxon>Eukaryota</taxon>
        <taxon>Metazoa</taxon>
        <taxon>Ecdysozoa</taxon>
        <taxon>Arthropoda</taxon>
        <taxon>Chelicerata</taxon>
        <taxon>Arachnida</taxon>
        <taxon>Araneae</taxon>
        <taxon>Araneomorphae</taxon>
        <taxon>Entelegynae</taxon>
        <taxon>Araneoidea</taxon>
        <taxon>Nephilidae</taxon>
        <taxon>Trichonephila</taxon>
    </lineage>
</organism>
<dbReference type="Proteomes" id="UP000887159">
    <property type="component" value="Unassembled WGS sequence"/>
</dbReference>
<feature type="domain" description="Reverse transcriptase" evidence="9">
    <location>
        <begin position="92"/>
        <end position="281"/>
    </location>
</feature>
<dbReference type="GO" id="GO:0006508">
    <property type="term" value="P:proteolysis"/>
    <property type="evidence" value="ECO:0007669"/>
    <property type="project" value="UniProtKB-KW"/>
</dbReference>
<dbReference type="InterPro" id="IPR050951">
    <property type="entry name" value="Retrovirus_Pol_polyprotein"/>
</dbReference>
<keyword evidence="5" id="KW-0255">Endonuclease</keyword>
<dbReference type="PANTHER" id="PTHR37984">
    <property type="entry name" value="PROTEIN CBG26694"/>
    <property type="match status" value="1"/>
</dbReference>
<dbReference type="PANTHER" id="PTHR37984:SF5">
    <property type="entry name" value="PROTEIN NYNRIN-LIKE"/>
    <property type="match status" value="1"/>
</dbReference>
<keyword evidence="3" id="KW-0548">Nucleotidyltransferase</keyword>
<dbReference type="FunFam" id="3.30.420.10:FF:000032">
    <property type="entry name" value="Retrovirus-related Pol polyprotein from transposon 297-like Protein"/>
    <property type="match status" value="1"/>
</dbReference>
<dbReference type="Gene3D" id="3.10.20.370">
    <property type="match status" value="1"/>
</dbReference>
<evidence type="ECO:0000313" key="11">
    <source>
        <dbReference type="EMBL" id="GFY08215.1"/>
    </source>
</evidence>
<keyword evidence="7" id="KW-0695">RNA-directed DNA polymerase</keyword>
<evidence type="ECO:0000256" key="1">
    <source>
        <dbReference type="ARBA" id="ARBA00022670"/>
    </source>
</evidence>
<accession>A0A8X6SBB3</accession>
<dbReference type="Gene3D" id="3.10.10.10">
    <property type="entry name" value="HIV Type 1 Reverse Transcriptase, subunit A, domain 1"/>
    <property type="match status" value="1"/>
</dbReference>
<dbReference type="InterPro" id="IPR036397">
    <property type="entry name" value="RNaseH_sf"/>
</dbReference>
<protein>
    <recommendedName>
        <fullName evidence="13">Reverse transcriptase</fullName>
    </recommendedName>
</protein>
<dbReference type="GO" id="GO:0003676">
    <property type="term" value="F:nucleic acid binding"/>
    <property type="evidence" value="ECO:0007669"/>
    <property type="project" value="InterPro"/>
</dbReference>
<proteinExistence type="predicted"/>
<dbReference type="InterPro" id="IPR043502">
    <property type="entry name" value="DNA/RNA_pol_sf"/>
</dbReference>
<dbReference type="FunFam" id="3.10.10.10:FF:000007">
    <property type="entry name" value="Retrovirus-related Pol polyprotein from transposon 17.6-like Protein"/>
    <property type="match status" value="1"/>
</dbReference>
<dbReference type="GO" id="GO:0008233">
    <property type="term" value="F:peptidase activity"/>
    <property type="evidence" value="ECO:0007669"/>
    <property type="project" value="UniProtKB-KW"/>
</dbReference>
<dbReference type="GO" id="GO:0042575">
    <property type="term" value="C:DNA polymerase complex"/>
    <property type="evidence" value="ECO:0007669"/>
    <property type="project" value="UniProtKB-ARBA"/>
</dbReference>
<dbReference type="InterPro" id="IPR054465">
    <property type="entry name" value="Integrase_p58-like_C"/>
</dbReference>
<dbReference type="CDD" id="cd09274">
    <property type="entry name" value="RNase_HI_RT_Ty3"/>
    <property type="match status" value="1"/>
</dbReference>
<dbReference type="InterPro" id="IPR043128">
    <property type="entry name" value="Rev_trsase/Diguanyl_cyclase"/>
</dbReference>
<gene>
    <name evidence="11" type="primary">TY3B-G</name>
    <name evidence="11" type="ORF">TNCV_1356272</name>
</gene>
<dbReference type="EMBL" id="BMAU01021280">
    <property type="protein sequence ID" value="GFY08215.1"/>
    <property type="molecule type" value="Genomic_DNA"/>
</dbReference>
<keyword evidence="2" id="KW-0808">Transferase</keyword>
<dbReference type="GO" id="GO:0003964">
    <property type="term" value="F:RNA-directed DNA polymerase activity"/>
    <property type="evidence" value="ECO:0007669"/>
    <property type="project" value="UniProtKB-KW"/>
</dbReference>
<dbReference type="GO" id="GO:0015074">
    <property type="term" value="P:DNA integration"/>
    <property type="evidence" value="ECO:0007669"/>
    <property type="project" value="InterPro"/>
</dbReference>
<dbReference type="PROSITE" id="PS50878">
    <property type="entry name" value="RT_POL"/>
    <property type="match status" value="1"/>
</dbReference>
<sequence>MHSKFEDITLFGLQTQFESDQKIIAKTNISLSPRTECLLPGLVAENRKFRFGVIDYPDPGSLKAGVLTTSSIVDLSNSVIPVRIANISDRMRTIQEGEPSSSPWASPIVLVRKKDGSTRFCVDYRRLNDVTKKDSYPLPRIDDTLDTLNGNTWFSTLDLKSGYWQVELHPDDKEKIAFTTVQGLWQFKVMPFGLCNAPATFECFMETVLGGLSYEACLVYLDDIIIVGRSFEEHLKNIRRVLQKLKEANLKLSPSKCHLGCERLELSDGCSPAPEFLGLMHDALTSAPILAYPEIGKQFILDTDASHESIEAVLSQEIEGQERVIAYFSKCLSKPERNYCVTRKELLAIVKAVEHFHPYLYGRRFLLRTDHASLTWLLNFKNSEGQVARWIQRLQEYDVEIRHRKGSAHGNADALSRRPRPKVRQVTTPSTSALDPWSDESVRKDQLAYPEIKPIIEFKESSDEKPSWQDIAPFHPTTKRYWALWDSLHLRNGVLYRKWESDDGKTFRWQLILRQKRISTVLKELHGSPTGCHFVAMKTLQKVRKGPRKRTRGRLQLYNVGAPFQRIAFEILGPLPRSSDGNNNILVVMDNFTKWPETYPIHDQKASTVAEVLVQHWISRFGVPLQLHSDQGRNFDSAVCKRLCEILAIDKTRTTALHPQSESMVERSAVHETTGYSPSQMLFGRDLRLPADLLFSRPPDAPLVPEEYIEKLQARMEEMHHLARERIGMASEKMKTRYDARATGHDFHEGDKVWLWNPKCRKGLSPKLQTNWEGSYTVLKRLNDVVVRIQKSPHSKPKLIHYNRL</sequence>
<dbReference type="InterPro" id="IPR012337">
    <property type="entry name" value="RNaseH-like_sf"/>
</dbReference>
<evidence type="ECO:0000259" key="9">
    <source>
        <dbReference type="PROSITE" id="PS50878"/>
    </source>
</evidence>
<evidence type="ECO:0000256" key="8">
    <source>
        <dbReference type="SAM" id="MobiDB-lite"/>
    </source>
</evidence>
<evidence type="ECO:0000256" key="7">
    <source>
        <dbReference type="ARBA" id="ARBA00022918"/>
    </source>
</evidence>
<name>A0A8X6SBB3_TRICX</name>
<evidence type="ECO:0000256" key="6">
    <source>
        <dbReference type="ARBA" id="ARBA00022801"/>
    </source>
</evidence>
<dbReference type="InterPro" id="IPR001584">
    <property type="entry name" value="Integrase_cat-core"/>
</dbReference>
<dbReference type="Pfam" id="PF17917">
    <property type="entry name" value="RT_RNaseH"/>
    <property type="match status" value="1"/>
</dbReference>
<dbReference type="Pfam" id="PF00078">
    <property type="entry name" value="RVT_1"/>
    <property type="match status" value="1"/>
</dbReference>
<dbReference type="CDD" id="cd01647">
    <property type="entry name" value="RT_LTR"/>
    <property type="match status" value="1"/>
</dbReference>
<evidence type="ECO:0000256" key="4">
    <source>
        <dbReference type="ARBA" id="ARBA00022722"/>
    </source>
</evidence>
<evidence type="ECO:0000256" key="3">
    <source>
        <dbReference type="ARBA" id="ARBA00022695"/>
    </source>
</evidence>
<keyword evidence="4" id="KW-0540">Nuclease</keyword>
<feature type="domain" description="Integrase catalytic" evidence="10">
    <location>
        <begin position="559"/>
        <end position="667"/>
    </location>
</feature>
<dbReference type="InterPro" id="IPR000477">
    <property type="entry name" value="RT_dom"/>
</dbReference>
<feature type="region of interest" description="Disordered" evidence="8">
    <location>
        <begin position="408"/>
        <end position="435"/>
    </location>
</feature>
<dbReference type="FunFam" id="3.10.20.370:FF:000001">
    <property type="entry name" value="Retrovirus-related Pol polyprotein from transposon 17.6-like protein"/>
    <property type="match status" value="1"/>
</dbReference>
<dbReference type="PROSITE" id="PS50994">
    <property type="entry name" value="INTEGRASE"/>
    <property type="match status" value="1"/>
</dbReference>
<keyword evidence="6" id="KW-0378">Hydrolase</keyword>
<dbReference type="GO" id="GO:0004519">
    <property type="term" value="F:endonuclease activity"/>
    <property type="evidence" value="ECO:0007669"/>
    <property type="project" value="UniProtKB-KW"/>
</dbReference>
<keyword evidence="1" id="KW-0645">Protease</keyword>
<evidence type="ECO:0000256" key="5">
    <source>
        <dbReference type="ARBA" id="ARBA00022759"/>
    </source>
</evidence>
<dbReference type="Pfam" id="PF00665">
    <property type="entry name" value="rve"/>
    <property type="match status" value="1"/>
</dbReference>
<comment type="caution">
    <text evidence="11">The sequence shown here is derived from an EMBL/GenBank/DDBJ whole genome shotgun (WGS) entry which is preliminary data.</text>
</comment>